<evidence type="ECO:0000256" key="6">
    <source>
        <dbReference type="ARBA" id="ARBA00023065"/>
    </source>
</evidence>
<dbReference type="SUPFAM" id="SSF81330">
    <property type="entry name" value="Gated mechanosensitive channel"/>
    <property type="match status" value="1"/>
</dbReference>
<dbReference type="InterPro" id="IPR001185">
    <property type="entry name" value="MS_channel"/>
</dbReference>
<evidence type="ECO:0000256" key="5">
    <source>
        <dbReference type="ARBA" id="ARBA00022989"/>
    </source>
</evidence>
<evidence type="ECO:0000256" key="2">
    <source>
        <dbReference type="ARBA" id="ARBA00022448"/>
    </source>
</evidence>
<protein>
    <recommendedName>
        <fullName evidence="13">Large-conductance mechanosensitive channel</fullName>
    </recommendedName>
</protein>
<keyword evidence="7 10" id="KW-0472">Membrane</keyword>
<dbReference type="PANTHER" id="PTHR30266:SF2">
    <property type="entry name" value="LARGE-CONDUCTANCE MECHANOSENSITIVE CHANNEL"/>
    <property type="match status" value="1"/>
</dbReference>
<dbReference type="GO" id="GO:0016020">
    <property type="term" value="C:membrane"/>
    <property type="evidence" value="ECO:0007669"/>
    <property type="project" value="UniProtKB-SubCell"/>
</dbReference>
<evidence type="ECO:0000256" key="3">
    <source>
        <dbReference type="ARBA" id="ARBA00022475"/>
    </source>
</evidence>
<sequence>MSSLRERARGCNMWKSFTEFISQGNIIDLGVGIVIGGAFSKVLGSFVDDILSPPLGLVIAGSNLENWFIVIKQGRHPERKYETIEQAQEDGAVTENVGRFLMTAINFVLVAITLFLFVFTIQKVRESRKNRRAKKLQNGEVDATKPEPEEASNTTQTCQWCNANVPLNAVKCMYCTSFLHEKVPLDLVNKQPQAALIQLDG</sequence>
<organism evidence="11 12">
    <name type="scientific">Lunasporangiospora selenospora</name>
    <dbReference type="NCBI Taxonomy" id="979761"/>
    <lineage>
        <taxon>Eukaryota</taxon>
        <taxon>Fungi</taxon>
        <taxon>Fungi incertae sedis</taxon>
        <taxon>Mucoromycota</taxon>
        <taxon>Mortierellomycotina</taxon>
        <taxon>Mortierellomycetes</taxon>
        <taxon>Mortierellales</taxon>
        <taxon>Mortierellaceae</taxon>
        <taxon>Lunasporangiospora</taxon>
    </lineage>
</organism>
<evidence type="ECO:0000256" key="8">
    <source>
        <dbReference type="ARBA" id="ARBA00023303"/>
    </source>
</evidence>
<evidence type="ECO:0000256" key="10">
    <source>
        <dbReference type="SAM" id="Phobius"/>
    </source>
</evidence>
<keyword evidence="8" id="KW-0407">Ion channel</keyword>
<dbReference type="PANTHER" id="PTHR30266">
    <property type="entry name" value="MECHANOSENSITIVE CHANNEL MSCL"/>
    <property type="match status" value="1"/>
</dbReference>
<dbReference type="InterPro" id="IPR037673">
    <property type="entry name" value="MSC/AndL"/>
</dbReference>
<dbReference type="Pfam" id="PF01741">
    <property type="entry name" value="MscL"/>
    <property type="match status" value="1"/>
</dbReference>
<evidence type="ECO:0000313" key="11">
    <source>
        <dbReference type="EMBL" id="KAF9584780.1"/>
    </source>
</evidence>
<comment type="subcellular location">
    <subcellularLocation>
        <location evidence="1">Membrane</location>
        <topology evidence="1">Multi-pass membrane protein</topology>
    </subcellularLocation>
</comment>
<evidence type="ECO:0000256" key="7">
    <source>
        <dbReference type="ARBA" id="ARBA00023136"/>
    </source>
</evidence>
<keyword evidence="6" id="KW-0406">Ion transport</keyword>
<keyword evidence="2" id="KW-0813">Transport</keyword>
<dbReference type="OrthoDB" id="10010920at2759"/>
<gene>
    <name evidence="11" type="ORF">BGW38_005187</name>
</gene>
<dbReference type="EMBL" id="JAABOA010000329">
    <property type="protein sequence ID" value="KAF9584780.1"/>
    <property type="molecule type" value="Genomic_DNA"/>
</dbReference>
<accession>A0A9P6G1X0</accession>
<feature type="transmembrane region" description="Helical" evidence="10">
    <location>
        <begin position="100"/>
        <end position="121"/>
    </location>
</feature>
<dbReference type="InterPro" id="IPR036019">
    <property type="entry name" value="MscL_channel"/>
</dbReference>
<dbReference type="NCBIfam" id="TIGR00220">
    <property type="entry name" value="mscL"/>
    <property type="match status" value="1"/>
</dbReference>
<evidence type="ECO:0000256" key="1">
    <source>
        <dbReference type="ARBA" id="ARBA00004141"/>
    </source>
</evidence>
<keyword evidence="5 10" id="KW-1133">Transmembrane helix</keyword>
<dbReference type="GO" id="GO:0008381">
    <property type="term" value="F:mechanosensitive monoatomic ion channel activity"/>
    <property type="evidence" value="ECO:0007669"/>
    <property type="project" value="InterPro"/>
</dbReference>
<evidence type="ECO:0000313" key="12">
    <source>
        <dbReference type="Proteomes" id="UP000780801"/>
    </source>
</evidence>
<dbReference type="Gene3D" id="1.10.1200.120">
    <property type="entry name" value="Large-conductance mechanosensitive channel, MscL, domain 1"/>
    <property type="match status" value="1"/>
</dbReference>
<reference evidence="11" key="1">
    <citation type="journal article" date="2020" name="Fungal Divers.">
        <title>Resolving the Mortierellaceae phylogeny through synthesis of multi-gene phylogenetics and phylogenomics.</title>
        <authorList>
            <person name="Vandepol N."/>
            <person name="Liber J."/>
            <person name="Desiro A."/>
            <person name="Na H."/>
            <person name="Kennedy M."/>
            <person name="Barry K."/>
            <person name="Grigoriev I.V."/>
            <person name="Miller A.N."/>
            <person name="O'Donnell K."/>
            <person name="Stajich J.E."/>
            <person name="Bonito G."/>
        </authorList>
    </citation>
    <scope>NUCLEOTIDE SEQUENCE</scope>
    <source>
        <strain evidence="11">KOD1015</strain>
    </source>
</reference>
<evidence type="ECO:0000256" key="9">
    <source>
        <dbReference type="SAM" id="MobiDB-lite"/>
    </source>
</evidence>
<feature type="region of interest" description="Disordered" evidence="9">
    <location>
        <begin position="132"/>
        <end position="155"/>
    </location>
</feature>
<proteinExistence type="predicted"/>
<dbReference type="Proteomes" id="UP000780801">
    <property type="component" value="Unassembled WGS sequence"/>
</dbReference>
<name>A0A9P6G1X0_9FUNG</name>
<evidence type="ECO:0008006" key="13">
    <source>
        <dbReference type="Google" id="ProtNLM"/>
    </source>
</evidence>
<evidence type="ECO:0000256" key="4">
    <source>
        <dbReference type="ARBA" id="ARBA00022692"/>
    </source>
</evidence>
<keyword evidence="3" id="KW-1003">Cell membrane</keyword>
<feature type="transmembrane region" description="Helical" evidence="10">
    <location>
        <begin position="20"/>
        <end position="39"/>
    </location>
</feature>
<keyword evidence="12" id="KW-1185">Reference proteome</keyword>
<keyword evidence="4 10" id="KW-0812">Transmembrane</keyword>
<dbReference type="AlphaFoldDB" id="A0A9P6G1X0"/>
<comment type="caution">
    <text evidence="11">The sequence shown here is derived from an EMBL/GenBank/DDBJ whole genome shotgun (WGS) entry which is preliminary data.</text>
</comment>